<comment type="similarity">
    <text evidence="8">Belongs to the binding-protein-dependent transport system permease family.</text>
</comment>
<feature type="transmembrane region" description="Helical" evidence="8">
    <location>
        <begin position="314"/>
        <end position="334"/>
    </location>
</feature>
<evidence type="ECO:0000256" key="5">
    <source>
        <dbReference type="ARBA" id="ARBA00023136"/>
    </source>
</evidence>
<dbReference type="Gene3D" id="3.40.190.10">
    <property type="entry name" value="Periplasmic binding protein-like II"/>
    <property type="match status" value="1"/>
</dbReference>
<feature type="transmembrane region" description="Helical" evidence="8">
    <location>
        <begin position="372"/>
        <end position="390"/>
    </location>
</feature>
<name>A0A4Z0C5A9_9BURK</name>
<dbReference type="EMBL" id="SMLM01000001">
    <property type="protein sequence ID" value="TFZ06144.1"/>
    <property type="molecule type" value="Genomic_DNA"/>
</dbReference>
<dbReference type="PANTHER" id="PTHR30177:SF4">
    <property type="entry name" value="OSMOPROTECTANT IMPORT PERMEASE PROTEIN OSMW"/>
    <property type="match status" value="1"/>
</dbReference>
<evidence type="ECO:0000256" key="2">
    <source>
        <dbReference type="ARBA" id="ARBA00022448"/>
    </source>
</evidence>
<keyword evidence="4 8" id="KW-1133">Transmembrane helix</keyword>
<comment type="similarity">
    <text evidence="6">In the C-terminal section; belongs to the OsmX family.</text>
</comment>
<dbReference type="GO" id="GO:0031460">
    <property type="term" value="P:glycine betaine transport"/>
    <property type="evidence" value="ECO:0007669"/>
    <property type="project" value="TreeGrafter"/>
</dbReference>
<feature type="transmembrane region" description="Helical" evidence="8">
    <location>
        <begin position="426"/>
        <end position="452"/>
    </location>
</feature>
<dbReference type="InterPro" id="IPR007210">
    <property type="entry name" value="ABC_Gly_betaine_transp_sub-bd"/>
</dbReference>
<keyword evidence="3 8" id="KW-0812">Transmembrane</keyword>
<feature type="transmembrane region" description="Helical" evidence="8">
    <location>
        <begin position="472"/>
        <end position="494"/>
    </location>
</feature>
<dbReference type="InterPro" id="IPR035906">
    <property type="entry name" value="MetI-like_sf"/>
</dbReference>
<evidence type="ECO:0000256" key="1">
    <source>
        <dbReference type="ARBA" id="ARBA00004651"/>
    </source>
</evidence>
<feature type="chain" id="PRO_5021482817" evidence="9">
    <location>
        <begin position="22"/>
        <end position="502"/>
    </location>
</feature>
<comment type="similarity">
    <text evidence="7">In the N-terminal section; belongs to the binding-protein-dependent transport system permease family.</text>
</comment>
<dbReference type="InterPro" id="IPR000515">
    <property type="entry name" value="MetI-like"/>
</dbReference>
<dbReference type="SUPFAM" id="SSF53850">
    <property type="entry name" value="Periplasmic binding protein-like II"/>
    <property type="match status" value="1"/>
</dbReference>
<protein>
    <submittedName>
        <fullName evidence="11">ABC transporter permease subunit</fullName>
    </submittedName>
</protein>
<dbReference type="PROSITE" id="PS51257">
    <property type="entry name" value="PROKAR_LIPOPROTEIN"/>
    <property type="match status" value="1"/>
</dbReference>
<feature type="domain" description="ABC transmembrane type-1" evidence="10">
    <location>
        <begin position="311"/>
        <end position="495"/>
    </location>
</feature>
<evidence type="ECO:0000313" key="12">
    <source>
        <dbReference type="Proteomes" id="UP000298180"/>
    </source>
</evidence>
<sequence length="502" mass="52507">MLTCRLLLPALAIGLAACCSAADAAERITVGSKRFTESYILGEIVARTARQAGAQAEHRPGLGSTAVVLEALKLGSIDVYPEYLGTIEKEILKLPSGSSPQTLQQELRKAGLAFAVPLGFSNGYALATTARLARERGLRNIGDLRRHPDLRIAVSQEFLGRADGWPGLAGRYGLPHRPAGIDHGIAYEALAGGRIDVTDIYTTDAKIAELGLTVLEDDAGYFPRYDAVLLYRVDLPDRAPLAWKAISGLAGSIDANLMIRMNGDAELRGRTFAAIAADFVESGSTRPVAGGESTRAGVWERLFSDDLGRLTREHVGLVAASVAIGVLLGLPLGAAAAARKQLSQPILAAVGMLQTIPSLALLAALIPLLGRIGTAPAIVALSLYALLPIVRNTALGLDEVPAGLKQAGLALGMTASQRWRYVDLPLAFPAILAGIKTAAILTVGTATIAAFIGAGGYGERIAQGLALNDGATLLAGAIPAAALALLTQLVFEVLERWMVRRG</sequence>
<comment type="subcellular location">
    <subcellularLocation>
        <location evidence="1 8">Cell membrane</location>
        <topology evidence="1 8">Multi-pass membrane protein</topology>
    </subcellularLocation>
</comment>
<dbReference type="SUPFAM" id="SSF161098">
    <property type="entry name" value="MetI-like"/>
    <property type="match status" value="1"/>
</dbReference>
<evidence type="ECO:0000256" key="3">
    <source>
        <dbReference type="ARBA" id="ARBA00022692"/>
    </source>
</evidence>
<evidence type="ECO:0000256" key="8">
    <source>
        <dbReference type="RuleBase" id="RU363032"/>
    </source>
</evidence>
<feature type="transmembrane region" description="Helical" evidence="8">
    <location>
        <begin position="346"/>
        <end position="366"/>
    </location>
</feature>
<dbReference type="GO" id="GO:0022857">
    <property type="term" value="F:transmembrane transporter activity"/>
    <property type="evidence" value="ECO:0007669"/>
    <property type="project" value="InterPro"/>
</dbReference>
<dbReference type="FunFam" id="1.10.3720.10:FF:000001">
    <property type="entry name" value="Glycine betaine ABC transporter, permease"/>
    <property type="match status" value="1"/>
</dbReference>
<dbReference type="CDD" id="cd06261">
    <property type="entry name" value="TM_PBP2"/>
    <property type="match status" value="1"/>
</dbReference>
<comment type="caution">
    <text evidence="11">The sequence shown here is derived from an EMBL/GenBank/DDBJ whole genome shotgun (WGS) entry which is preliminary data.</text>
</comment>
<dbReference type="InterPro" id="IPR051204">
    <property type="entry name" value="ABC_transp_perm/SBD"/>
</dbReference>
<dbReference type="RefSeq" id="WP_135262230.1">
    <property type="nucleotide sequence ID" value="NZ_SMLM01000001.1"/>
</dbReference>
<dbReference type="OrthoDB" id="9781705at2"/>
<organism evidence="11 12">
    <name type="scientific">Ramlibacter henchirensis</name>
    <dbReference type="NCBI Taxonomy" id="204072"/>
    <lineage>
        <taxon>Bacteria</taxon>
        <taxon>Pseudomonadati</taxon>
        <taxon>Pseudomonadota</taxon>
        <taxon>Betaproteobacteria</taxon>
        <taxon>Burkholderiales</taxon>
        <taxon>Comamonadaceae</taxon>
        <taxon>Ramlibacter</taxon>
    </lineage>
</organism>
<evidence type="ECO:0000256" key="9">
    <source>
        <dbReference type="SAM" id="SignalP"/>
    </source>
</evidence>
<dbReference type="Pfam" id="PF04069">
    <property type="entry name" value="OpuAC"/>
    <property type="match status" value="1"/>
</dbReference>
<gene>
    <name evidence="11" type="ORF">EZ313_05735</name>
</gene>
<keyword evidence="2 8" id="KW-0813">Transport</keyword>
<dbReference type="Proteomes" id="UP000298180">
    <property type="component" value="Unassembled WGS sequence"/>
</dbReference>
<dbReference type="PROSITE" id="PS50928">
    <property type="entry name" value="ABC_TM1"/>
    <property type="match status" value="1"/>
</dbReference>
<evidence type="ECO:0000259" key="10">
    <source>
        <dbReference type="PROSITE" id="PS50928"/>
    </source>
</evidence>
<reference evidence="11 12" key="1">
    <citation type="submission" date="2019-03" db="EMBL/GenBank/DDBJ databases">
        <title>Ramlibacter henchirensis DSM 14656, whole genome shotgun sequence.</title>
        <authorList>
            <person name="Zhang X."/>
            <person name="Feng G."/>
            <person name="Zhu H."/>
        </authorList>
    </citation>
    <scope>NUCLEOTIDE SEQUENCE [LARGE SCALE GENOMIC DNA]</scope>
    <source>
        <strain evidence="11 12">DSM 14656</strain>
    </source>
</reference>
<dbReference type="AlphaFoldDB" id="A0A4Z0C5A9"/>
<keyword evidence="12" id="KW-1185">Reference proteome</keyword>
<dbReference type="Pfam" id="PF00528">
    <property type="entry name" value="BPD_transp_1"/>
    <property type="match status" value="1"/>
</dbReference>
<keyword evidence="9" id="KW-0732">Signal</keyword>
<dbReference type="GO" id="GO:0043190">
    <property type="term" value="C:ATP-binding cassette (ABC) transporter complex"/>
    <property type="evidence" value="ECO:0007669"/>
    <property type="project" value="InterPro"/>
</dbReference>
<keyword evidence="5 8" id="KW-0472">Membrane</keyword>
<evidence type="ECO:0000256" key="7">
    <source>
        <dbReference type="ARBA" id="ARBA00035652"/>
    </source>
</evidence>
<accession>A0A4Z0C5A9</accession>
<dbReference type="Gene3D" id="3.40.190.120">
    <property type="entry name" value="Osmoprotection protein (prox), domain 2"/>
    <property type="match status" value="1"/>
</dbReference>
<evidence type="ECO:0000256" key="6">
    <source>
        <dbReference type="ARBA" id="ARBA00035642"/>
    </source>
</evidence>
<dbReference type="Gene3D" id="1.10.3720.10">
    <property type="entry name" value="MetI-like"/>
    <property type="match status" value="1"/>
</dbReference>
<evidence type="ECO:0000256" key="4">
    <source>
        <dbReference type="ARBA" id="ARBA00022989"/>
    </source>
</evidence>
<dbReference type="PANTHER" id="PTHR30177">
    <property type="entry name" value="GLYCINE BETAINE/L-PROLINE TRANSPORT SYSTEM PERMEASE PROTEIN PROW"/>
    <property type="match status" value="1"/>
</dbReference>
<proteinExistence type="inferred from homology"/>
<evidence type="ECO:0000313" key="11">
    <source>
        <dbReference type="EMBL" id="TFZ06144.1"/>
    </source>
</evidence>
<feature type="signal peptide" evidence="9">
    <location>
        <begin position="1"/>
        <end position="21"/>
    </location>
</feature>